<keyword evidence="6" id="KW-0804">Transcription</keyword>
<evidence type="ECO:0000259" key="8">
    <source>
        <dbReference type="PROSITE" id="PS01124"/>
    </source>
</evidence>
<keyword evidence="4" id="KW-0805">Transcription regulation</keyword>
<dbReference type="InterPro" id="IPR018060">
    <property type="entry name" value="HTH_AraC"/>
</dbReference>
<feature type="domain" description="Response regulatory" evidence="10">
    <location>
        <begin position="1091"/>
        <end position="1206"/>
    </location>
</feature>
<feature type="modified residue" description="4-aspartylphosphate" evidence="7">
    <location>
        <position position="1139"/>
    </location>
</feature>
<dbReference type="Gene3D" id="1.10.10.60">
    <property type="entry name" value="Homeodomain-like"/>
    <property type="match status" value="2"/>
</dbReference>
<dbReference type="GO" id="GO:0043565">
    <property type="term" value="F:sequence-specific DNA binding"/>
    <property type="evidence" value="ECO:0007669"/>
    <property type="project" value="InterPro"/>
</dbReference>
<evidence type="ECO:0000259" key="9">
    <source>
        <dbReference type="PROSITE" id="PS50109"/>
    </source>
</evidence>
<dbReference type="CDD" id="cd00082">
    <property type="entry name" value="HisKA"/>
    <property type="match status" value="1"/>
</dbReference>
<dbReference type="InterPro" id="IPR036890">
    <property type="entry name" value="HATPase_C_sf"/>
</dbReference>
<gene>
    <name evidence="11" type="ORF">DWW10_08010</name>
</gene>
<dbReference type="Gene3D" id="2.130.10.10">
    <property type="entry name" value="YVTN repeat-like/Quinoprotein amine dehydrogenase"/>
    <property type="match status" value="2"/>
</dbReference>
<dbReference type="GO" id="GO:0000155">
    <property type="term" value="F:phosphorelay sensor kinase activity"/>
    <property type="evidence" value="ECO:0007669"/>
    <property type="project" value="InterPro"/>
</dbReference>
<dbReference type="EMBL" id="QRZF01000004">
    <property type="protein sequence ID" value="RGV55470.1"/>
    <property type="molecule type" value="Genomic_DNA"/>
</dbReference>
<evidence type="ECO:0000256" key="1">
    <source>
        <dbReference type="ARBA" id="ARBA00000085"/>
    </source>
</evidence>
<evidence type="ECO:0000256" key="5">
    <source>
        <dbReference type="ARBA" id="ARBA00023125"/>
    </source>
</evidence>
<dbReference type="InterPro" id="IPR011006">
    <property type="entry name" value="CheY-like_superfamily"/>
</dbReference>
<dbReference type="SUPFAM" id="SSF47384">
    <property type="entry name" value="Homodimeric domain of signal transducing histidine kinase"/>
    <property type="match status" value="1"/>
</dbReference>
<dbReference type="InterPro" id="IPR003661">
    <property type="entry name" value="HisK_dim/P_dom"/>
</dbReference>
<dbReference type="InterPro" id="IPR009057">
    <property type="entry name" value="Homeodomain-like_sf"/>
</dbReference>
<dbReference type="CDD" id="cd00075">
    <property type="entry name" value="HATPase"/>
    <property type="match status" value="1"/>
</dbReference>
<dbReference type="PROSITE" id="PS50110">
    <property type="entry name" value="RESPONSE_REGULATORY"/>
    <property type="match status" value="1"/>
</dbReference>
<dbReference type="Gene3D" id="3.30.565.10">
    <property type="entry name" value="Histidine kinase-like ATPase, C-terminal domain"/>
    <property type="match status" value="1"/>
</dbReference>
<dbReference type="Pfam" id="PF07495">
    <property type="entry name" value="Y_Y_Y"/>
    <property type="match status" value="1"/>
</dbReference>
<dbReference type="PANTHER" id="PTHR43547">
    <property type="entry name" value="TWO-COMPONENT HISTIDINE KINASE"/>
    <property type="match status" value="1"/>
</dbReference>
<dbReference type="InterPro" id="IPR013783">
    <property type="entry name" value="Ig-like_fold"/>
</dbReference>
<dbReference type="InterPro" id="IPR011123">
    <property type="entry name" value="Y_Y_Y"/>
</dbReference>
<keyword evidence="3 7" id="KW-0597">Phosphoprotein</keyword>
<dbReference type="InterPro" id="IPR036097">
    <property type="entry name" value="HisK_dim/P_sf"/>
</dbReference>
<keyword evidence="5" id="KW-0238">DNA-binding</keyword>
<dbReference type="EC" id="2.7.13.3" evidence="2"/>
<dbReference type="SMART" id="SM00342">
    <property type="entry name" value="HTH_ARAC"/>
    <property type="match status" value="1"/>
</dbReference>
<feature type="domain" description="Histidine kinase" evidence="9">
    <location>
        <begin position="848"/>
        <end position="1066"/>
    </location>
</feature>
<dbReference type="PROSITE" id="PS00041">
    <property type="entry name" value="HTH_ARAC_FAMILY_1"/>
    <property type="match status" value="1"/>
</dbReference>
<dbReference type="SUPFAM" id="SSF46689">
    <property type="entry name" value="Homeodomain-like"/>
    <property type="match status" value="1"/>
</dbReference>
<evidence type="ECO:0000256" key="3">
    <source>
        <dbReference type="ARBA" id="ARBA00022553"/>
    </source>
</evidence>
<reference evidence="11 12" key="1">
    <citation type="submission" date="2018-08" db="EMBL/GenBank/DDBJ databases">
        <title>A genome reference for cultivated species of the human gut microbiota.</title>
        <authorList>
            <person name="Zou Y."/>
            <person name="Xue W."/>
            <person name="Luo G."/>
        </authorList>
    </citation>
    <scope>NUCLEOTIDE SEQUENCE [LARGE SCALE GENOMIC DNA]</scope>
    <source>
        <strain evidence="11 12">AF14-32</strain>
    </source>
</reference>
<dbReference type="PANTHER" id="PTHR43547:SF2">
    <property type="entry name" value="HYBRID SIGNAL TRANSDUCTION HISTIDINE KINASE C"/>
    <property type="match status" value="1"/>
</dbReference>
<dbReference type="SMART" id="SM00387">
    <property type="entry name" value="HATPase_c"/>
    <property type="match status" value="1"/>
</dbReference>
<evidence type="ECO:0000256" key="2">
    <source>
        <dbReference type="ARBA" id="ARBA00012438"/>
    </source>
</evidence>
<dbReference type="InterPro" id="IPR015943">
    <property type="entry name" value="WD40/YVTN_repeat-like_dom_sf"/>
</dbReference>
<evidence type="ECO:0000313" key="11">
    <source>
        <dbReference type="EMBL" id="RGV55470.1"/>
    </source>
</evidence>
<dbReference type="SUPFAM" id="SSF63829">
    <property type="entry name" value="Calcium-dependent phosphotriesterase"/>
    <property type="match status" value="2"/>
</dbReference>
<dbReference type="SMART" id="SM00448">
    <property type="entry name" value="REC"/>
    <property type="match status" value="1"/>
</dbReference>
<dbReference type="Pfam" id="PF07494">
    <property type="entry name" value="Reg_prop"/>
    <property type="match status" value="8"/>
</dbReference>
<feature type="domain" description="HTH araC/xylS-type" evidence="8">
    <location>
        <begin position="1240"/>
        <end position="1339"/>
    </location>
</feature>
<dbReference type="SMART" id="SM00388">
    <property type="entry name" value="HisKA"/>
    <property type="match status" value="1"/>
</dbReference>
<evidence type="ECO:0000256" key="7">
    <source>
        <dbReference type="PROSITE-ProRule" id="PRU00169"/>
    </source>
</evidence>
<name>A0A412YD61_9BACE</name>
<dbReference type="Pfam" id="PF00512">
    <property type="entry name" value="HisKA"/>
    <property type="match status" value="1"/>
</dbReference>
<dbReference type="InterPro" id="IPR018062">
    <property type="entry name" value="HTH_AraC-typ_CS"/>
</dbReference>
<dbReference type="Pfam" id="PF02518">
    <property type="entry name" value="HATPase_c"/>
    <property type="match status" value="1"/>
</dbReference>
<dbReference type="Gene3D" id="3.40.50.2300">
    <property type="match status" value="1"/>
</dbReference>
<dbReference type="InterPro" id="IPR001789">
    <property type="entry name" value="Sig_transdc_resp-reg_receiver"/>
</dbReference>
<comment type="caution">
    <text evidence="11">The sequence shown here is derived from an EMBL/GenBank/DDBJ whole genome shotgun (WGS) entry which is preliminary data.</text>
</comment>
<sequence length="1341" mass="153125">MKMKQSELFKVILLFALATYPIGGFCQQIPTINLVMKDGLSSNYVTDITQDKYGFTWFATRYGLNRFDGDKFTVYLKKPNQELLNSNDINRIATDTINNKVWIANRWMGVNVFDCATQQFSSFLHDKNCPETLISNEIKDILVTSNGDVWIATNKGLDLYDSGNSQFIHYNTSTVPNFPSDDIMTLSEGSNGDLYIGHTHNGFTIFSPENKTLKNFMPSPQNKNSLPGNTVYSIFVDANSKIWIATNRGLSLFDPFRETFRNFKDINGMHHTMQGVVNCVYKTSDGQIWVGTISDLCYFDSKDTDLILSGKKNINHMFIQDIYWGISNPTVYSIFEDSFKNVWIGSNGGGASFISSTSSFFHSWKINKIPGVINGLNDKEVLTICVADNGDIWMGTDGGGINVNKDGKNYRFYSHDTGEITSNAYYSSLKDSNGDLWFGDVEIDIFLSKENRFIHYTPLRNNSVIRCLFEDNQRNIWIGNSSGLEIYNLTTKKKELLNKENSQLLTNEIRAISQDKNGNIWIGTLNKGITIYNSKHKTMKHINEHTIFEECAINQIFRDSKNRIWVATTEGLVLFPNEQLDTYQVFNTLNGLACNLVCSIEEDSENNIWLSTHSGISCFLDSEKRFLNYDHKNGTLFGTYMNNSVGKTQDGAIYFGSINGVCYFYPNDRPSNIILPPVIFTEFKVYGRNPREDAFDISIPMADGKVTLNYNQNIFNITFNVMNKSLQGRVEYAYKLEGLEKNWINVGEENQVAFRNIPHRNYKLHIKARYKNQEWQNNYSTLIININPPFWLSWWAKFIYVAVIATIALSTIKSYKKRLQLRSSLSLEKEKIQKQQELNEERLRFYTNITHELKTPLTLILGPLEDLQCDSRIQEEHMKKISLIHKSTIRLLNLVTQILEFRKTETQNKKLCVMKENIAEKIQEIGFKYKELNRNADITFDIITDTDKTQIYFDQEVISMIVDNLLSNAFKYTYKGNITLTLRSIIANDIEYIEIEIADTGIGIPKEDISRIFERYYQTNLRKNIPGFGIGLALVKNLVDLHEGIILVHSEPNVGSSFRIRLIANNSYPNAIHINTNLRESIDEEKLNKPIVLVVEDEGDIRDYIAEALMSSYDVLVAENGEQGCQTAFTSIPDVIISDIMMPIKDGIELCKEIKNNIATSHIPVILLTAKDTLQDKTEGYDAGADSYVTKPFSASLLKSRVANLLEGRKKIASLISSSTHLKQSIIKESLNKIDNEFIEKITKIIEENLMDEKIDVPTIAQELSMSYSSLYRKVKALTGMSTGEFIRKLRLRKAEQLLLSGKYNISEIAHQVGLNSVSYFRECFKEEYGMSPSEYIKQLK</sequence>
<dbReference type="Proteomes" id="UP000283850">
    <property type="component" value="Unassembled WGS sequence"/>
</dbReference>
<evidence type="ECO:0000259" key="10">
    <source>
        <dbReference type="PROSITE" id="PS50110"/>
    </source>
</evidence>
<dbReference type="RefSeq" id="WP_118421216.1">
    <property type="nucleotide sequence ID" value="NZ_QRZF01000004.1"/>
</dbReference>
<accession>A0A412YD61</accession>
<dbReference type="GO" id="GO:0003700">
    <property type="term" value="F:DNA-binding transcription factor activity"/>
    <property type="evidence" value="ECO:0007669"/>
    <property type="project" value="InterPro"/>
</dbReference>
<dbReference type="Pfam" id="PF00072">
    <property type="entry name" value="Response_reg"/>
    <property type="match status" value="1"/>
</dbReference>
<dbReference type="InterPro" id="IPR011110">
    <property type="entry name" value="Reg_prop"/>
</dbReference>
<proteinExistence type="predicted"/>
<dbReference type="Pfam" id="PF12833">
    <property type="entry name" value="HTH_18"/>
    <property type="match status" value="1"/>
</dbReference>
<organism evidence="11 12">
    <name type="scientific">Bacteroides intestinalis</name>
    <dbReference type="NCBI Taxonomy" id="329854"/>
    <lineage>
        <taxon>Bacteria</taxon>
        <taxon>Pseudomonadati</taxon>
        <taxon>Bacteroidota</taxon>
        <taxon>Bacteroidia</taxon>
        <taxon>Bacteroidales</taxon>
        <taxon>Bacteroidaceae</taxon>
        <taxon>Bacteroides</taxon>
    </lineage>
</organism>
<dbReference type="SUPFAM" id="SSF55874">
    <property type="entry name" value="ATPase domain of HSP90 chaperone/DNA topoisomerase II/histidine kinase"/>
    <property type="match status" value="1"/>
</dbReference>
<dbReference type="CDD" id="cd17574">
    <property type="entry name" value="REC_OmpR"/>
    <property type="match status" value="1"/>
</dbReference>
<dbReference type="InterPro" id="IPR003594">
    <property type="entry name" value="HATPase_dom"/>
</dbReference>
<dbReference type="PROSITE" id="PS50109">
    <property type="entry name" value="HIS_KIN"/>
    <property type="match status" value="1"/>
</dbReference>
<evidence type="ECO:0000256" key="4">
    <source>
        <dbReference type="ARBA" id="ARBA00023015"/>
    </source>
</evidence>
<dbReference type="PRINTS" id="PR00344">
    <property type="entry name" value="BCTRLSENSOR"/>
</dbReference>
<dbReference type="InterPro" id="IPR004358">
    <property type="entry name" value="Sig_transdc_His_kin-like_C"/>
</dbReference>
<dbReference type="PROSITE" id="PS01124">
    <property type="entry name" value="HTH_ARAC_FAMILY_2"/>
    <property type="match status" value="1"/>
</dbReference>
<evidence type="ECO:0000256" key="6">
    <source>
        <dbReference type="ARBA" id="ARBA00023163"/>
    </source>
</evidence>
<dbReference type="InterPro" id="IPR005467">
    <property type="entry name" value="His_kinase_dom"/>
</dbReference>
<protein>
    <recommendedName>
        <fullName evidence="2">histidine kinase</fullName>
        <ecNumber evidence="2">2.7.13.3</ecNumber>
    </recommendedName>
</protein>
<comment type="catalytic activity">
    <reaction evidence="1">
        <text>ATP + protein L-histidine = ADP + protein N-phospho-L-histidine.</text>
        <dbReference type="EC" id="2.7.13.3"/>
    </reaction>
</comment>
<dbReference type="Gene3D" id="1.10.287.130">
    <property type="match status" value="1"/>
</dbReference>
<dbReference type="Gene3D" id="2.60.40.10">
    <property type="entry name" value="Immunoglobulins"/>
    <property type="match status" value="1"/>
</dbReference>
<evidence type="ECO:0000313" key="12">
    <source>
        <dbReference type="Proteomes" id="UP000283850"/>
    </source>
</evidence>
<dbReference type="SUPFAM" id="SSF52172">
    <property type="entry name" value="CheY-like"/>
    <property type="match status" value="1"/>
</dbReference>